<reference evidence="3" key="1">
    <citation type="journal article" date="2019" name="Int. J. Syst. Evol. Microbiol.">
        <title>The Global Catalogue of Microorganisms (GCM) 10K type strain sequencing project: providing services to taxonomists for standard genome sequencing and annotation.</title>
        <authorList>
            <consortium name="The Broad Institute Genomics Platform"/>
            <consortium name="The Broad Institute Genome Sequencing Center for Infectious Disease"/>
            <person name="Wu L."/>
            <person name="Ma J."/>
        </authorList>
    </citation>
    <scope>NUCLEOTIDE SEQUENCE [LARGE SCALE GENOMIC DNA]</scope>
    <source>
        <strain evidence="3">JCM 4594</strain>
    </source>
</reference>
<feature type="region of interest" description="Disordered" evidence="1">
    <location>
        <begin position="26"/>
        <end position="72"/>
    </location>
</feature>
<comment type="caution">
    <text evidence="2">The sequence shown here is derived from an EMBL/GenBank/DDBJ whole genome shotgun (WGS) entry which is preliminary data.</text>
</comment>
<feature type="compositionally biased region" description="Pro residues" evidence="1">
    <location>
        <begin position="41"/>
        <end position="53"/>
    </location>
</feature>
<evidence type="ECO:0000313" key="3">
    <source>
        <dbReference type="Proteomes" id="UP000600946"/>
    </source>
</evidence>
<accession>A0ABQ3AEC5</accession>
<protein>
    <submittedName>
        <fullName evidence="2">Uncharacterized protein</fullName>
    </submittedName>
</protein>
<evidence type="ECO:0000256" key="1">
    <source>
        <dbReference type="SAM" id="MobiDB-lite"/>
    </source>
</evidence>
<name>A0ABQ3AEC5_9ACTN</name>
<gene>
    <name evidence="2" type="ORF">GCM10010326_44750</name>
</gene>
<dbReference type="Proteomes" id="UP000600946">
    <property type="component" value="Unassembled WGS sequence"/>
</dbReference>
<dbReference type="EMBL" id="BMUU01000007">
    <property type="protein sequence ID" value="GGY45699.1"/>
    <property type="molecule type" value="Genomic_DNA"/>
</dbReference>
<organism evidence="2 3">
    <name type="scientific">Streptomyces xanthochromogenes</name>
    <dbReference type="NCBI Taxonomy" id="67384"/>
    <lineage>
        <taxon>Bacteria</taxon>
        <taxon>Bacillati</taxon>
        <taxon>Actinomycetota</taxon>
        <taxon>Actinomycetes</taxon>
        <taxon>Kitasatosporales</taxon>
        <taxon>Streptomycetaceae</taxon>
        <taxon>Streptomyces</taxon>
    </lineage>
</organism>
<keyword evidence="3" id="KW-1185">Reference proteome</keyword>
<proteinExistence type="predicted"/>
<evidence type="ECO:0000313" key="2">
    <source>
        <dbReference type="EMBL" id="GGY45699.1"/>
    </source>
</evidence>
<sequence>MRGFAAVGAPRGFRVTYKGREELRDQPHTVRGRKTVEGPGPRTPAPSGPPGLPPLRDCATPGTSGSMAPCPY</sequence>